<feature type="region of interest" description="Disordered" evidence="4">
    <location>
        <begin position="30"/>
        <end position="58"/>
    </location>
</feature>
<dbReference type="STRING" id="136037.A0A067QEM3"/>
<keyword evidence="8" id="KW-1185">Reference proteome</keyword>
<dbReference type="GO" id="GO:0005829">
    <property type="term" value="C:cytosol"/>
    <property type="evidence" value="ECO:0007669"/>
    <property type="project" value="GOC"/>
</dbReference>
<dbReference type="InterPro" id="IPR019514">
    <property type="entry name" value="Syndetin_C"/>
</dbReference>
<keyword evidence="1" id="KW-0813">Transport</keyword>
<dbReference type="Pfam" id="PF10474">
    <property type="entry name" value="Syndetin_C"/>
    <property type="match status" value="1"/>
</dbReference>
<evidence type="ECO:0000259" key="5">
    <source>
        <dbReference type="Pfam" id="PF10474"/>
    </source>
</evidence>
<reference evidence="7 8" key="1">
    <citation type="journal article" date="2014" name="Nat. Commun.">
        <title>Molecular traces of alternative social organization in a termite genome.</title>
        <authorList>
            <person name="Terrapon N."/>
            <person name="Li C."/>
            <person name="Robertson H.M."/>
            <person name="Ji L."/>
            <person name="Meng X."/>
            <person name="Booth W."/>
            <person name="Chen Z."/>
            <person name="Childers C.P."/>
            <person name="Glastad K.M."/>
            <person name="Gokhale K."/>
            <person name="Gowin J."/>
            <person name="Gronenberg W."/>
            <person name="Hermansen R.A."/>
            <person name="Hu H."/>
            <person name="Hunt B.G."/>
            <person name="Huylmans A.K."/>
            <person name="Khalil S.M."/>
            <person name="Mitchell R.D."/>
            <person name="Munoz-Torres M.C."/>
            <person name="Mustard J.A."/>
            <person name="Pan H."/>
            <person name="Reese J.T."/>
            <person name="Scharf M.E."/>
            <person name="Sun F."/>
            <person name="Vogel H."/>
            <person name="Xiao J."/>
            <person name="Yang W."/>
            <person name="Yang Z."/>
            <person name="Yang Z."/>
            <person name="Zhou J."/>
            <person name="Zhu J."/>
            <person name="Brent C.S."/>
            <person name="Elsik C.G."/>
            <person name="Goodisman M.A."/>
            <person name="Liberles D.A."/>
            <person name="Roe R.M."/>
            <person name="Vargo E.L."/>
            <person name="Vilcinskas A."/>
            <person name="Wang J."/>
            <person name="Bornberg-Bauer E."/>
            <person name="Korb J."/>
            <person name="Zhang G."/>
            <person name="Liebig J."/>
        </authorList>
    </citation>
    <scope>NUCLEOTIDE SEQUENCE [LARGE SCALE GENOMIC DNA]</scope>
    <source>
        <tissue evidence="7">Whole organism</tissue>
    </source>
</reference>
<dbReference type="GO" id="GO:0015031">
    <property type="term" value="P:protein transport"/>
    <property type="evidence" value="ECO:0007669"/>
    <property type="project" value="UniProtKB-KW"/>
</dbReference>
<dbReference type="FunCoup" id="A0A067QEM3">
    <property type="interactions" value="1386"/>
</dbReference>
<keyword evidence="3" id="KW-0175">Coiled coil</keyword>
<accession>A0A067QEM3</accession>
<dbReference type="GO" id="GO:1990745">
    <property type="term" value="C:EARP complex"/>
    <property type="evidence" value="ECO:0007669"/>
    <property type="project" value="InterPro"/>
</dbReference>
<sequence length="973" mass="111209">MDDFKHKFFFFINKQVVHSRSPAVVSLNEEAVRPPTEEGNPLHRESQLETRKTHEHDPLADQDILESIEPEFFNSESFDPCNHELKKLPAKLECDAIERDFQKLQQQQLVVSKKVLQLILQKHTTFNEEFARILEVQEELKTTLCVCKKGRSDLNLAKRQFTTASLGILANYRKRQVVQGLLHSLNTIKTLQRTEERLQELLSEGNYPRAIGLLLECQSAAATYRHFTCVAALSGKLQDTLEMAEEQLDQALAKVCSHFDADHYSKVQAAYRLLGKTQMAMDQLHMHFASAIHNATFSVVHGYVELCSGGSTLYKKQFKQLCESVTAESFIPCLVDLCKALWGIMRSYHQVISWHQRNDLEKLSADGVSELVDFEASFNKQYVKQKLGNGLVRIWHDVQARVSAYLLGSDLALYKSDDFLQVLRVVHRLIEVGEEFCGSKSEELQNSIKKQSSNYFCNYHRNCLEELRIFLENESWQMCPVKPDFTLLQLQEFRSLRHVLKSWKPRGDCLNGDQTTMTSPECSSSNHSQDSSSVTGGYFARYSEAGSPFDLGLDEVQEEDILANIGDEPSGYFSDESDEDIPDELKSDFVDENVGDTVSNKHSKPSSKKMSRREFVKAPILTNTTVTVLRQCGKYLQMSHLLRPIACEVIICMSQLFDYYLYAVHTFFTADLPVTSHSLYNLKLQASLKRIQDNLILPDPSQFAESDLDQSERTKDKVPQPHISPVVDLTQQETLHGLAERVVAVESVIFLAKQLEFLQSYLEHLQGGSSFLQQFFSQTVAVTGELCHPVYMHVSAYAVDFKGILSLMAKVNWEVKEVMSQHSHYVDILLRELQIFSMRLEEVAMRVPIPREVYVILWQSIFHLTCSTFVEGFSNAKKCSNGGRGLMQLDFIQFLSKLEKLTSVRPIRGRDYVENYVKAYYLPEAALESWVREHNEYSCKQLLALVSCVCQNNKKTRQRLIALIEDMEKVGSR</sequence>
<evidence type="ECO:0000256" key="2">
    <source>
        <dbReference type="ARBA" id="ARBA00022927"/>
    </source>
</evidence>
<evidence type="ECO:0000313" key="7">
    <source>
        <dbReference type="EMBL" id="KDQ84117.1"/>
    </source>
</evidence>
<dbReference type="GO" id="GO:0032456">
    <property type="term" value="P:endocytic recycling"/>
    <property type="evidence" value="ECO:0007669"/>
    <property type="project" value="InterPro"/>
</dbReference>
<feature type="region of interest" description="Disordered" evidence="4">
    <location>
        <begin position="510"/>
        <end position="531"/>
    </location>
</feature>
<feature type="compositionally biased region" description="Basic residues" evidence="4">
    <location>
        <begin position="601"/>
        <end position="611"/>
    </location>
</feature>
<name>A0A067QEM3_ZOONE</name>
<dbReference type="OMA" id="MAKVKWD"/>
<evidence type="ECO:0000256" key="1">
    <source>
        <dbReference type="ARBA" id="ARBA00022448"/>
    </source>
</evidence>
<dbReference type="PANTHER" id="PTHR13258">
    <property type="entry name" value="SYNDETIN"/>
    <property type="match status" value="1"/>
</dbReference>
<dbReference type="InterPro" id="IPR040047">
    <property type="entry name" value="VPS50"/>
</dbReference>
<proteinExistence type="predicted"/>
<dbReference type="EMBL" id="KK853768">
    <property type="protein sequence ID" value="KDQ84117.1"/>
    <property type="molecule type" value="Genomic_DNA"/>
</dbReference>
<gene>
    <name evidence="7" type="ORF">L798_07571</name>
</gene>
<dbReference type="Proteomes" id="UP000027135">
    <property type="component" value="Unassembled WGS sequence"/>
</dbReference>
<evidence type="ECO:0000256" key="3">
    <source>
        <dbReference type="ARBA" id="ARBA00023054"/>
    </source>
</evidence>
<evidence type="ECO:0000259" key="6">
    <source>
        <dbReference type="Pfam" id="PF10475"/>
    </source>
</evidence>
<dbReference type="OrthoDB" id="10263345at2759"/>
<dbReference type="eggNOG" id="KOG2939">
    <property type="taxonomic scope" value="Eukaryota"/>
</dbReference>
<feature type="region of interest" description="Disordered" evidence="4">
    <location>
        <begin position="592"/>
        <end position="611"/>
    </location>
</feature>
<feature type="domain" description="Vacuolar protein sorting-associated protein 54 N-terminal" evidence="6">
    <location>
        <begin position="65"/>
        <end position="354"/>
    </location>
</feature>
<dbReference type="AlphaFoldDB" id="A0A067QEM3"/>
<dbReference type="PANTHER" id="PTHR13258:SF0">
    <property type="entry name" value="SYNDETIN"/>
    <property type="match status" value="1"/>
</dbReference>
<feature type="compositionally biased region" description="Polar residues" evidence="4">
    <location>
        <begin position="512"/>
        <end position="522"/>
    </location>
</feature>
<protein>
    <submittedName>
        <fullName evidence="7">Coiled-coil domain-containing protein 132</fullName>
    </submittedName>
</protein>
<dbReference type="InterPro" id="IPR019515">
    <property type="entry name" value="VPS54_N"/>
</dbReference>
<keyword evidence="2" id="KW-0653">Protein transport</keyword>
<dbReference type="GO" id="GO:0000149">
    <property type="term" value="F:SNARE binding"/>
    <property type="evidence" value="ECO:0007669"/>
    <property type="project" value="TreeGrafter"/>
</dbReference>
<organism evidence="7 8">
    <name type="scientific">Zootermopsis nevadensis</name>
    <name type="common">Dampwood termite</name>
    <dbReference type="NCBI Taxonomy" id="136037"/>
    <lineage>
        <taxon>Eukaryota</taxon>
        <taxon>Metazoa</taxon>
        <taxon>Ecdysozoa</taxon>
        <taxon>Arthropoda</taxon>
        <taxon>Hexapoda</taxon>
        <taxon>Insecta</taxon>
        <taxon>Pterygota</taxon>
        <taxon>Neoptera</taxon>
        <taxon>Polyneoptera</taxon>
        <taxon>Dictyoptera</taxon>
        <taxon>Blattodea</taxon>
        <taxon>Blattoidea</taxon>
        <taxon>Termitoidae</taxon>
        <taxon>Termopsidae</taxon>
        <taxon>Zootermopsis</taxon>
    </lineage>
</organism>
<feature type="domain" description="Syndetin C-terminal" evidence="5">
    <location>
        <begin position="735"/>
        <end position="965"/>
    </location>
</feature>
<dbReference type="Pfam" id="PF10475">
    <property type="entry name" value="Vps54_N"/>
    <property type="match status" value="1"/>
</dbReference>
<evidence type="ECO:0000313" key="8">
    <source>
        <dbReference type="Proteomes" id="UP000027135"/>
    </source>
</evidence>
<evidence type="ECO:0000256" key="4">
    <source>
        <dbReference type="SAM" id="MobiDB-lite"/>
    </source>
</evidence>
<dbReference type="InParanoid" id="A0A067QEM3"/>
<dbReference type="GO" id="GO:0042147">
    <property type="term" value="P:retrograde transport, endosome to Golgi"/>
    <property type="evidence" value="ECO:0007669"/>
    <property type="project" value="InterPro"/>
</dbReference>